<reference evidence="1 2" key="1">
    <citation type="submission" date="2018-08" db="EMBL/GenBank/DDBJ databases">
        <title>A genome reference for cultivated species of the human gut microbiota.</title>
        <authorList>
            <person name="Zou Y."/>
            <person name="Xue W."/>
            <person name="Luo G."/>
        </authorList>
    </citation>
    <scope>NUCLEOTIDE SEQUENCE [LARGE SCALE GENOMIC DNA]</scope>
    <source>
        <strain evidence="1 2">TM09-12</strain>
    </source>
</reference>
<protein>
    <submittedName>
        <fullName evidence="1">Uncharacterized protein</fullName>
    </submittedName>
</protein>
<organism evidence="1 2">
    <name type="scientific">Hungatella hathewayi</name>
    <dbReference type="NCBI Taxonomy" id="154046"/>
    <lineage>
        <taxon>Bacteria</taxon>
        <taxon>Bacillati</taxon>
        <taxon>Bacillota</taxon>
        <taxon>Clostridia</taxon>
        <taxon>Lachnospirales</taxon>
        <taxon>Lachnospiraceae</taxon>
        <taxon>Hungatella</taxon>
    </lineage>
</organism>
<gene>
    <name evidence="1" type="ORF">DXD79_07255</name>
</gene>
<name>A0A374P9K4_9FIRM</name>
<accession>A0A374P9K4</accession>
<evidence type="ECO:0000313" key="1">
    <source>
        <dbReference type="EMBL" id="RGJ05819.1"/>
    </source>
</evidence>
<dbReference type="AlphaFoldDB" id="A0A374P9K4"/>
<dbReference type="RefSeq" id="WP_118033083.1">
    <property type="nucleotide sequence ID" value="NZ_QSON01000003.1"/>
</dbReference>
<evidence type="ECO:0000313" key="2">
    <source>
        <dbReference type="Proteomes" id="UP000263014"/>
    </source>
</evidence>
<proteinExistence type="predicted"/>
<comment type="caution">
    <text evidence="1">The sequence shown here is derived from an EMBL/GenBank/DDBJ whole genome shotgun (WGS) entry which is preliminary data.</text>
</comment>
<sequence>MTEKEVGRYLELIDRRLYILNHSGIDWQPEYGPELDSINRKLTELREAVEAEHARRKERKA</sequence>
<dbReference type="EMBL" id="QSON01000003">
    <property type="protein sequence ID" value="RGJ05819.1"/>
    <property type="molecule type" value="Genomic_DNA"/>
</dbReference>
<dbReference type="Proteomes" id="UP000263014">
    <property type="component" value="Unassembled WGS sequence"/>
</dbReference>